<comment type="caution">
    <text evidence="1">The sequence shown here is derived from an EMBL/GenBank/DDBJ whole genome shotgun (WGS) entry which is preliminary data.</text>
</comment>
<reference evidence="1" key="1">
    <citation type="journal article" date="2017" name="Nature">
        <title>The sunflower genome provides insights into oil metabolism, flowering and Asterid evolution.</title>
        <authorList>
            <person name="Badouin H."/>
            <person name="Gouzy J."/>
            <person name="Grassa C.J."/>
            <person name="Murat F."/>
            <person name="Staton S.E."/>
            <person name="Cottret L."/>
            <person name="Lelandais-Briere C."/>
            <person name="Owens G.L."/>
            <person name="Carrere S."/>
            <person name="Mayjonade B."/>
            <person name="Legrand L."/>
            <person name="Gill N."/>
            <person name="Kane N.C."/>
            <person name="Bowers J.E."/>
            <person name="Hubner S."/>
            <person name="Bellec A."/>
            <person name="Berard A."/>
            <person name="Berges H."/>
            <person name="Blanchet N."/>
            <person name="Boniface M.C."/>
            <person name="Brunel D."/>
            <person name="Catrice O."/>
            <person name="Chaidir N."/>
            <person name="Claudel C."/>
            <person name="Donnadieu C."/>
            <person name="Faraut T."/>
            <person name="Fievet G."/>
            <person name="Helmstetter N."/>
            <person name="King M."/>
            <person name="Knapp S.J."/>
            <person name="Lai Z."/>
            <person name="Le Paslier M.C."/>
            <person name="Lippi Y."/>
            <person name="Lorenzon L."/>
            <person name="Mandel J.R."/>
            <person name="Marage G."/>
            <person name="Marchand G."/>
            <person name="Marquand E."/>
            <person name="Bret-Mestries E."/>
            <person name="Morien E."/>
            <person name="Nambeesan S."/>
            <person name="Nguyen T."/>
            <person name="Pegot-Espagnet P."/>
            <person name="Pouilly N."/>
            <person name="Raftis F."/>
            <person name="Sallet E."/>
            <person name="Schiex T."/>
            <person name="Thomas J."/>
            <person name="Vandecasteele C."/>
            <person name="Vares D."/>
            <person name="Vear F."/>
            <person name="Vautrin S."/>
            <person name="Crespi M."/>
            <person name="Mangin B."/>
            <person name="Burke J.M."/>
            <person name="Salse J."/>
            <person name="Munos S."/>
            <person name="Vincourt P."/>
            <person name="Rieseberg L.H."/>
            <person name="Langlade N.B."/>
        </authorList>
    </citation>
    <scope>NUCLEOTIDE SEQUENCE</scope>
    <source>
        <tissue evidence="1">Leaves</tissue>
    </source>
</reference>
<gene>
    <name evidence="1" type="ORF">HanXRQr2_Chr12g0561431</name>
</gene>
<dbReference type="EMBL" id="MNCJ02000327">
    <property type="protein sequence ID" value="KAF5779598.1"/>
    <property type="molecule type" value="Genomic_DNA"/>
</dbReference>
<dbReference type="Proteomes" id="UP000215914">
    <property type="component" value="Unassembled WGS sequence"/>
</dbReference>
<dbReference type="AlphaFoldDB" id="A0A9K3HJM0"/>
<evidence type="ECO:0000313" key="2">
    <source>
        <dbReference type="Proteomes" id="UP000215914"/>
    </source>
</evidence>
<organism evidence="1 2">
    <name type="scientific">Helianthus annuus</name>
    <name type="common">Common sunflower</name>
    <dbReference type="NCBI Taxonomy" id="4232"/>
    <lineage>
        <taxon>Eukaryota</taxon>
        <taxon>Viridiplantae</taxon>
        <taxon>Streptophyta</taxon>
        <taxon>Embryophyta</taxon>
        <taxon>Tracheophyta</taxon>
        <taxon>Spermatophyta</taxon>
        <taxon>Magnoliopsida</taxon>
        <taxon>eudicotyledons</taxon>
        <taxon>Gunneridae</taxon>
        <taxon>Pentapetalae</taxon>
        <taxon>asterids</taxon>
        <taxon>campanulids</taxon>
        <taxon>Asterales</taxon>
        <taxon>Asteraceae</taxon>
        <taxon>Asteroideae</taxon>
        <taxon>Heliantheae alliance</taxon>
        <taxon>Heliantheae</taxon>
        <taxon>Helianthus</taxon>
    </lineage>
</organism>
<keyword evidence="2" id="KW-1185">Reference proteome</keyword>
<protein>
    <submittedName>
        <fullName evidence="1">Uncharacterized protein</fullName>
    </submittedName>
</protein>
<name>A0A9K3HJM0_HELAN</name>
<sequence length="64" mass="7389">MLRTRNRILSILVDNRSSCLGRWREIGKLNRFHHPIGVDRCCRIDQRGQVIDLRSESSPALSGE</sequence>
<dbReference type="Gramene" id="mRNA:HanXRQr2_Chr12g0561431">
    <property type="protein sequence ID" value="CDS:HanXRQr2_Chr12g0561431.1"/>
    <property type="gene ID" value="HanXRQr2_Chr12g0561431"/>
</dbReference>
<proteinExistence type="predicted"/>
<reference evidence="1" key="2">
    <citation type="submission" date="2020-06" db="EMBL/GenBank/DDBJ databases">
        <title>Helianthus annuus Genome sequencing and assembly Release 2.</title>
        <authorList>
            <person name="Gouzy J."/>
            <person name="Langlade N."/>
            <person name="Munos S."/>
        </authorList>
    </citation>
    <scope>NUCLEOTIDE SEQUENCE</scope>
    <source>
        <tissue evidence="1">Leaves</tissue>
    </source>
</reference>
<accession>A0A9K3HJM0</accession>
<evidence type="ECO:0000313" key="1">
    <source>
        <dbReference type="EMBL" id="KAF5779598.1"/>
    </source>
</evidence>